<dbReference type="Pfam" id="PF20256">
    <property type="entry name" value="MoCoBD_2"/>
    <property type="match status" value="1"/>
</dbReference>
<dbReference type="GO" id="GO:0005777">
    <property type="term" value="C:peroxisome"/>
    <property type="evidence" value="ECO:0007669"/>
    <property type="project" value="UniProtKB-SubCell"/>
</dbReference>
<evidence type="ECO:0000256" key="3">
    <source>
        <dbReference type="ARBA" id="ARBA00004275"/>
    </source>
</evidence>
<keyword evidence="14" id="KW-0576">Peroxisome</keyword>
<dbReference type="SUPFAM" id="SSF56176">
    <property type="entry name" value="FAD-binding/transporter-associated domain-like"/>
    <property type="match status" value="1"/>
</dbReference>
<dbReference type="InterPro" id="IPR036856">
    <property type="entry name" value="Ald_Oxase/Xan_DH_a/b_sf"/>
</dbReference>
<accession>A0A2H1V6B6</accession>
<evidence type="ECO:0000256" key="1">
    <source>
        <dbReference type="ARBA" id="ARBA00001924"/>
    </source>
</evidence>
<evidence type="ECO:0000256" key="13">
    <source>
        <dbReference type="ARBA" id="ARBA00023014"/>
    </source>
</evidence>
<organism evidence="18">
    <name type="scientific">Spodoptera frugiperda</name>
    <name type="common">Fall armyworm</name>
    <dbReference type="NCBI Taxonomy" id="7108"/>
    <lineage>
        <taxon>Eukaryota</taxon>
        <taxon>Metazoa</taxon>
        <taxon>Ecdysozoa</taxon>
        <taxon>Arthropoda</taxon>
        <taxon>Hexapoda</taxon>
        <taxon>Insecta</taxon>
        <taxon>Pterygota</taxon>
        <taxon>Neoptera</taxon>
        <taxon>Endopterygota</taxon>
        <taxon>Lepidoptera</taxon>
        <taxon>Glossata</taxon>
        <taxon>Ditrysia</taxon>
        <taxon>Noctuoidea</taxon>
        <taxon>Noctuidae</taxon>
        <taxon>Amphipyrinae</taxon>
        <taxon>Spodoptera</taxon>
    </lineage>
</organism>
<comment type="cofactor">
    <cofactor evidence="15">
        <name>[2Fe-2S] cluster</name>
        <dbReference type="ChEBI" id="CHEBI:190135"/>
    </cofactor>
</comment>
<dbReference type="Gene3D" id="3.30.465.10">
    <property type="match status" value="1"/>
</dbReference>
<keyword evidence="11" id="KW-0560">Oxidoreductase</keyword>
<dbReference type="CDD" id="cd00207">
    <property type="entry name" value="fer2"/>
    <property type="match status" value="1"/>
</dbReference>
<dbReference type="InterPro" id="IPR000674">
    <property type="entry name" value="Ald_Oxase/Xan_DH_a/b"/>
</dbReference>
<dbReference type="InterPro" id="IPR012675">
    <property type="entry name" value="Beta-grasp_dom_sf"/>
</dbReference>
<evidence type="ECO:0000259" key="17">
    <source>
        <dbReference type="PROSITE" id="PS51387"/>
    </source>
</evidence>
<dbReference type="InterPro" id="IPR016169">
    <property type="entry name" value="FAD-bd_PCMH_sub2"/>
</dbReference>
<dbReference type="FunFam" id="3.30.365.10:FF:000001">
    <property type="entry name" value="Xanthine dehydrogenase oxidase"/>
    <property type="match status" value="1"/>
</dbReference>
<dbReference type="SUPFAM" id="SSF47741">
    <property type="entry name" value="CO dehydrogenase ISP C-domain like"/>
    <property type="match status" value="1"/>
</dbReference>
<evidence type="ECO:0000256" key="2">
    <source>
        <dbReference type="ARBA" id="ARBA00001974"/>
    </source>
</evidence>
<dbReference type="PROSITE" id="PS51085">
    <property type="entry name" value="2FE2S_FER_2"/>
    <property type="match status" value="1"/>
</dbReference>
<proteinExistence type="inferred from homology"/>
<dbReference type="SUPFAM" id="SSF54665">
    <property type="entry name" value="CO dehydrogenase molybdoprotein N-domain-like"/>
    <property type="match status" value="1"/>
</dbReference>
<feature type="domain" description="2Fe-2S ferredoxin-type" evidence="16">
    <location>
        <begin position="29"/>
        <end position="112"/>
    </location>
</feature>
<dbReference type="GO" id="GO:0051537">
    <property type="term" value="F:2 iron, 2 sulfur cluster binding"/>
    <property type="evidence" value="ECO:0007669"/>
    <property type="project" value="UniProtKB-KW"/>
</dbReference>
<dbReference type="SMART" id="SM01008">
    <property type="entry name" value="Ald_Xan_dh_C"/>
    <property type="match status" value="1"/>
</dbReference>
<sequence length="1270" mass="141641">MSLGIGEPPICMAVVVALAMREAIVAARLEAGIPTTEWFQELGCEVSSDVTLLDYLRLQAGLRGTKYMCREGGCGACIVSVHQPAGTSYAVNSCMKPVTSCHGLEITTIEGLGNRLKGYHELQTTLADGHGSQCGYCSPAWVMSMNSLLQSNPDITMLEIEKSLSSNICRCTGYRPILEAFKNFASDAPRQIKLPDIEDLKLCNKTGETCDKSNCEDSEWCFVDQQVDKDAIIKIKLKDNRLWYRVNKVQDIFTILEKEGDESYMLVAGNTARGVYPVDEPPQVLIDISGVQELKGYTLDQNLIVNAGTTLTEFLQILKTVSKEEYFGYLQKIYDHVEKVAHVAVASIAGNLMIKNQHNWFASDIYLLLETIGAQVTIQNNMSAKQTVTMQQFLKVNMRGYVIWNIMMPPLCNSKHLVTFKVMPRSENSHAFVNAGFLYNLLTDNVVKSARIVFGALSPTNAKSNYSRACATENFLIGKKLFTNETLTSAIKILEQELVVEYNPPDPSVEYKKNVTIGLFYKGLLILSPETNLNTRYKSGAITLRDTRPVSKATQVFETNRSVWPVSQPIAKVEALIQCAGEAFYTEDLPNVANEVFCSLALSTVGVGDIVSIDASEALAYPGVIAFYTAKDIPGINSFTPLDSFLYTKPEEILASTSVKYFNQPIGIVVAETRYIADRAAKLVKATYTNVREPVLDIRQTIGDASRSTLFTQIEATERGTDEVRVIKGANSIYAQSHFTMETMTTVVLPSDEGLNVYCATQWMEGVQLMVARALNMQQNRIDVHTRRIGGGYGLKLSRCIQGAIAAALTVKKLNRPCRFIQSLTTTTRAVGKRLPCYSDFEAGVNSSGEIQYINSRLFEDNGYKTNELLILLGIGQYNNAYNKARWKYTGTLEHIAMAELVMEQISYEMNLDPLDVRLVNLDPKYRNDMKEMVDNIIVRSDYVKRREIVNQFNAANRWKKRGLRFAFLRWSPAGGANYYINLSVFRGDGTVVITHGGIEMGQGINTKAVQVAAYLLKIPVEKIIVKENNTVIAPNCFLSGGSIVNYNVIAGVTKACKQLLSRLQPIRDQMDNPTWEELIIKAYNDNVDLQAHGFTTTTEEYPYDVYGVALAEVELDVLTGEFELLRVDLCEDIGQSVSPEIDIGQVEGAFMMGVGYWTSEHMVYAPTGELLTNRTWNYHVPLARDIPQDWRIYFRKNSYTEDIIFGTKCIGEPPICMAVVVAFALREAIVAARLESGIPTTQWYQEDGPYTVERNYLLTSTNPADFKFN</sequence>
<keyword evidence="7" id="KW-0285">Flavoprotein</keyword>
<dbReference type="AlphaFoldDB" id="A0A2H1V6B6"/>
<keyword evidence="10" id="KW-0274">FAD</keyword>
<evidence type="ECO:0000313" key="18">
    <source>
        <dbReference type="EMBL" id="SOQ36316.1"/>
    </source>
</evidence>
<dbReference type="InterPro" id="IPR036318">
    <property type="entry name" value="FAD-bd_PCMH-like_sf"/>
</dbReference>
<name>A0A2H1V6B6_SPOFR</name>
<comment type="similarity">
    <text evidence="4">Belongs to the xanthine dehydrogenase family.</text>
</comment>
<dbReference type="Gene3D" id="1.10.150.120">
    <property type="entry name" value="[2Fe-2S]-binding domain"/>
    <property type="match status" value="1"/>
</dbReference>
<dbReference type="GO" id="GO:0005506">
    <property type="term" value="F:iron ion binding"/>
    <property type="evidence" value="ECO:0007669"/>
    <property type="project" value="InterPro"/>
</dbReference>
<dbReference type="SUPFAM" id="SSF56003">
    <property type="entry name" value="Molybdenum cofactor-binding domain"/>
    <property type="match status" value="1"/>
</dbReference>
<dbReference type="InterPro" id="IPR037165">
    <property type="entry name" value="AldOxase/xan_DH_Mopterin-bd_sf"/>
</dbReference>
<dbReference type="SUPFAM" id="SSF55447">
    <property type="entry name" value="CO dehydrogenase flavoprotein C-terminal domain-like"/>
    <property type="match status" value="1"/>
</dbReference>
<dbReference type="InterPro" id="IPR036683">
    <property type="entry name" value="CO_DH_flav_C_dom_sf"/>
</dbReference>
<evidence type="ECO:0000256" key="6">
    <source>
        <dbReference type="ARBA" id="ARBA00022505"/>
    </source>
</evidence>
<dbReference type="EMBL" id="ODYU01000882">
    <property type="protein sequence ID" value="SOQ36316.1"/>
    <property type="molecule type" value="Genomic_DNA"/>
</dbReference>
<dbReference type="PROSITE" id="PS51387">
    <property type="entry name" value="FAD_PCMH"/>
    <property type="match status" value="1"/>
</dbReference>
<dbReference type="Gene3D" id="3.90.1170.50">
    <property type="entry name" value="Aldehyde oxidase/xanthine dehydrogenase, a/b hammerhead"/>
    <property type="match status" value="1"/>
</dbReference>
<keyword evidence="9" id="KW-0479">Metal-binding</keyword>
<protein>
    <submittedName>
        <fullName evidence="18">SFRICE_013640</fullName>
    </submittedName>
</protein>
<evidence type="ECO:0000256" key="11">
    <source>
        <dbReference type="ARBA" id="ARBA00023002"/>
    </source>
</evidence>
<reference evidence="18" key="1">
    <citation type="submission" date="2016-07" db="EMBL/GenBank/DDBJ databases">
        <authorList>
            <person name="Bretaudeau A."/>
        </authorList>
    </citation>
    <scope>NUCLEOTIDE SEQUENCE</scope>
    <source>
        <strain evidence="18">Rice</strain>
        <tissue evidence="18">Whole body</tissue>
    </source>
</reference>
<dbReference type="InterPro" id="IPR036884">
    <property type="entry name" value="2Fe-2S-bd_dom_sf"/>
</dbReference>
<dbReference type="Pfam" id="PF00941">
    <property type="entry name" value="FAD_binding_5"/>
    <property type="match status" value="1"/>
</dbReference>
<evidence type="ECO:0000256" key="8">
    <source>
        <dbReference type="ARBA" id="ARBA00022714"/>
    </source>
</evidence>
<dbReference type="PROSITE" id="PS00197">
    <property type="entry name" value="2FE2S_FER_1"/>
    <property type="match status" value="1"/>
</dbReference>
<evidence type="ECO:0000256" key="14">
    <source>
        <dbReference type="ARBA" id="ARBA00023140"/>
    </source>
</evidence>
<dbReference type="Pfam" id="PF02738">
    <property type="entry name" value="MoCoBD_1"/>
    <property type="match status" value="1"/>
</dbReference>
<dbReference type="GO" id="GO:0071949">
    <property type="term" value="F:FAD binding"/>
    <property type="evidence" value="ECO:0007669"/>
    <property type="project" value="InterPro"/>
</dbReference>
<dbReference type="Gene3D" id="3.30.390.50">
    <property type="entry name" value="CO dehydrogenase flavoprotein, C-terminal domain"/>
    <property type="match status" value="1"/>
</dbReference>
<evidence type="ECO:0000256" key="7">
    <source>
        <dbReference type="ARBA" id="ARBA00022630"/>
    </source>
</evidence>
<dbReference type="PANTHER" id="PTHR11908">
    <property type="entry name" value="XANTHINE DEHYDROGENASE"/>
    <property type="match status" value="1"/>
</dbReference>
<keyword evidence="13" id="KW-0411">Iron-sulfur</keyword>
<keyword evidence="6" id="KW-0500">Molybdenum</keyword>
<dbReference type="InterPro" id="IPR002346">
    <property type="entry name" value="Mopterin_DH_FAD-bd"/>
</dbReference>
<dbReference type="InterPro" id="IPR016208">
    <property type="entry name" value="Ald_Oxase/xanthine_DH-like"/>
</dbReference>
<dbReference type="InterPro" id="IPR001041">
    <property type="entry name" value="2Fe-2S_ferredoxin-type"/>
</dbReference>
<dbReference type="InterPro" id="IPR016166">
    <property type="entry name" value="FAD-bd_PCMH"/>
</dbReference>
<comment type="subcellular location">
    <subcellularLocation>
        <location evidence="3">Peroxisome</location>
    </subcellularLocation>
</comment>
<dbReference type="InterPro" id="IPR046867">
    <property type="entry name" value="AldOxase/xan_DH_MoCoBD2"/>
</dbReference>
<evidence type="ECO:0000256" key="15">
    <source>
        <dbReference type="ARBA" id="ARBA00034078"/>
    </source>
</evidence>
<evidence type="ECO:0000256" key="10">
    <source>
        <dbReference type="ARBA" id="ARBA00022827"/>
    </source>
</evidence>
<dbReference type="Gene3D" id="3.30.365.10">
    <property type="entry name" value="Aldehyde oxidase/xanthine dehydrogenase, molybdopterin binding domain"/>
    <property type="match status" value="5"/>
</dbReference>
<dbReference type="SUPFAM" id="SSF54292">
    <property type="entry name" value="2Fe-2S ferredoxin-like"/>
    <property type="match status" value="1"/>
</dbReference>
<evidence type="ECO:0000256" key="9">
    <source>
        <dbReference type="ARBA" id="ARBA00022723"/>
    </source>
</evidence>
<feature type="domain" description="FAD-binding PCMH-type" evidence="17">
    <location>
        <begin position="236"/>
        <end position="413"/>
    </location>
</feature>
<dbReference type="InterPro" id="IPR006058">
    <property type="entry name" value="2Fe2S_fd_BS"/>
</dbReference>
<evidence type="ECO:0000256" key="12">
    <source>
        <dbReference type="ARBA" id="ARBA00023004"/>
    </source>
</evidence>
<dbReference type="InterPro" id="IPR008274">
    <property type="entry name" value="AldOxase/xan_DH_MoCoBD1"/>
</dbReference>
<dbReference type="Pfam" id="PF01799">
    <property type="entry name" value="Fer2_2"/>
    <property type="match status" value="1"/>
</dbReference>
<dbReference type="Gene3D" id="3.10.20.30">
    <property type="match status" value="1"/>
</dbReference>
<dbReference type="InterPro" id="IPR036010">
    <property type="entry name" value="2Fe-2S_ferredoxin-like_sf"/>
</dbReference>
<gene>
    <name evidence="18" type="ORF">SFRICE_013640</name>
</gene>
<keyword evidence="12" id="KW-0408">Iron</keyword>
<dbReference type="InterPro" id="IPR005107">
    <property type="entry name" value="CO_DH_flav_C"/>
</dbReference>
<dbReference type="Pfam" id="PF01315">
    <property type="entry name" value="Ald_Xan_dh_C"/>
    <property type="match status" value="1"/>
</dbReference>
<comment type="subunit">
    <text evidence="5">Homodimer.</text>
</comment>
<keyword evidence="8" id="KW-0001">2Fe-2S</keyword>
<dbReference type="Pfam" id="PF03450">
    <property type="entry name" value="CO_deh_flav_C"/>
    <property type="match status" value="1"/>
</dbReference>
<dbReference type="InterPro" id="IPR002888">
    <property type="entry name" value="2Fe-2S-bd"/>
</dbReference>
<comment type="cofactor">
    <cofactor evidence="2">
        <name>FAD</name>
        <dbReference type="ChEBI" id="CHEBI:57692"/>
    </cofactor>
</comment>
<comment type="cofactor">
    <cofactor evidence="1">
        <name>Mo-molybdopterin</name>
        <dbReference type="ChEBI" id="CHEBI:71302"/>
    </cofactor>
</comment>
<dbReference type="GO" id="GO:0016491">
    <property type="term" value="F:oxidoreductase activity"/>
    <property type="evidence" value="ECO:0007669"/>
    <property type="project" value="UniProtKB-KW"/>
</dbReference>
<dbReference type="SMART" id="SM01092">
    <property type="entry name" value="CO_deh_flav_C"/>
    <property type="match status" value="1"/>
</dbReference>
<evidence type="ECO:0000256" key="5">
    <source>
        <dbReference type="ARBA" id="ARBA00011738"/>
    </source>
</evidence>
<dbReference type="Pfam" id="PF00111">
    <property type="entry name" value="Fer2"/>
    <property type="match status" value="1"/>
</dbReference>
<dbReference type="FunFam" id="3.30.365.10:FF:000002">
    <property type="entry name" value="Xanthine dehydrogenase oxidase"/>
    <property type="match status" value="1"/>
</dbReference>
<evidence type="ECO:0000259" key="16">
    <source>
        <dbReference type="PROSITE" id="PS51085"/>
    </source>
</evidence>
<dbReference type="PANTHER" id="PTHR11908:SF132">
    <property type="entry name" value="ALDEHYDE OXIDASE 1-RELATED"/>
    <property type="match status" value="1"/>
</dbReference>
<evidence type="ECO:0000256" key="4">
    <source>
        <dbReference type="ARBA" id="ARBA00006849"/>
    </source>
</evidence>